<dbReference type="RefSeq" id="WP_199261468.1">
    <property type="nucleotide sequence ID" value="NZ_CP054140.1"/>
</dbReference>
<dbReference type="InterPro" id="IPR050790">
    <property type="entry name" value="ExbB/TolQ_transport"/>
</dbReference>
<feature type="domain" description="MotA/TolQ/ExbB proton channel" evidence="10">
    <location>
        <begin position="49"/>
        <end position="135"/>
    </location>
</feature>
<evidence type="ECO:0000313" key="12">
    <source>
        <dbReference type="Proteomes" id="UP000596092"/>
    </source>
</evidence>
<accession>A0A7T5VDR6</accession>
<evidence type="ECO:0000256" key="3">
    <source>
        <dbReference type="ARBA" id="ARBA00022475"/>
    </source>
</evidence>
<dbReference type="KEGG" id="dog:HP555_08380"/>
<keyword evidence="12" id="KW-1185">Reference proteome</keyword>
<feature type="transmembrane region" description="Helical" evidence="9">
    <location>
        <begin position="55"/>
        <end position="83"/>
    </location>
</feature>
<organism evidence="11 12">
    <name type="scientific">Desulfobulbus oligotrophicus</name>
    <dbReference type="NCBI Taxonomy" id="1909699"/>
    <lineage>
        <taxon>Bacteria</taxon>
        <taxon>Pseudomonadati</taxon>
        <taxon>Thermodesulfobacteriota</taxon>
        <taxon>Desulfobulbia</taxon>
        <taxon>Desulfobulbales</taxon>
        <taxon>Desulfobulbaceae</taxon>
        <taxon>Desulfobulbus</taxon>
    </lineage>
</organism>
<dbReference type="PANTHER" id="PTHR30625:SF15">
    <property type="entry name" value="BIOPOLYMER TRANSPORT PROTEIN EXBB"/>
    <property type="match status" value="1"/>
</dbReference>
<keyword evidence="7 9" id="KW-0472">Membrane</keyword>
<keyword evidence="4 9" id="KW-0812">Transmembrane</keyword>
<feature type="transmembrane region" description="Helical" evidence="9">
    <location>
        <begin position="95"/>
        <end position="123"/>
    </location>
</feature>
<evidence type="ECO:0000256" key="8">
    <source>
        <dbReference type="RuleBase" id="RU004057"/>
    </source>
</evidence>
<evidence type="ECO:0000256" key="1">
    <source>
        <dbReference type="ARBA" id="ARBA00004651"/>
    </source>
</evidence>
<protein>
    <submittedName>
        <fullName evidence="11">TonB-system energizer ExbB</fullName>
    </submittedName>
</protein>
<proteinExistence type="inferred from homology"/>
<dbReference type="GO" id="GO:0005886">
    <property type="term" value="C:plasma membrane"/>
    <property type="evidence" value="ECO:0007669"/>
    <property type="project" value="UniProtKB-SubCell"/>
</dbReference>
<keyword evidence="2 8" id="KW-0813">Transport</keyword>
<evidence type="ECO:0000256" key="5">
    <source>
        <dbReference type="ARBA" id="ARBA00022927"/>
    </source>
</evidence>
<keyword evidence="6 9" id="KW-1133">Transmembrane helix</keyword>
<keyword evidence="3" id="KW-1003">Cell membrane</keyword>
<evidence type="ECO:0000256" key="2">
    <source>
        <dbReference type="ARBA" id="ARBA00022448"/>
    </source>
</evidence>
<comment type="similarity">
    <text evidence="8">Belongs to the exbB/tolQ family.</text>
</comment>
<dbReference type="PANTHER" id="PTHR30625">
    <property type="entry name" value="PROTEIN TOLQ"/>
    <property type="match status" value="1"/>
</dbReference>
<gene>
    <name evidence="11" type="primary">exbB</name>
    <name evidence="11" type="ORF">HP555_08380</name>
</gene>
<dbReference type="Proteomes" id="UP000596092">
    <property type="component" value="Chromosome"/>
</dbReference>
<evidence type="ECO:0000256" key="4">
    <source>
        <dbReference type="ARBA" id="ARBA00022692"/>
    </source>
</evidence>
<name>A0A7T5VDR6_9BACT</name>
<dbReference type="AlphaFoldDB" id="A0A7T5VDR6"/>
<reference evidence="11 12" key="1">
    <citation type="submission" date="2020-05" db="EMBL/GenBank/DDBJ databases">
        <title>Complete genome of Desulfobulbus oligotrophicus.</title>
        <authorList>
            <person name="Podar M."/>
        </authorList>
    </citation>
    <scope>NUCLEOTIDE SEQUENCE [LARGE SCALE GENOMIC DNA]</scope>
    <source>
        <strain evidence="11 12">Prop6</strain>
    </source>
</reference>
<dbReference type="NCBIfam" id="TIGR02805">
    <property type="entry name" value="exbB2"/>
    <property type="match status" value="1"/>
</dbReference>
<dbReference type="InterPro" id="IPR014172">
    <property type="entry name" value="TonB_ExbB_2"/>
</dbReference>
<dbReference type="InterPro" id="IPR002898">
    <property type="entry name" value="MotA_ExbB_proton_chnl"/>
</dbReference>
<dbReference type="Pfam" id="PF01618">
    <property type="entry name" value="MotA_ExbB"/>
    <property type="match status" value="1"/>
</dbReference>
<evidence type="ECO:0000256" key="9">
    <source>
        <dbReference type="SAM" id="Phobius"/>
    </source>
</evidence>
<dbReference type="GO" id="GO:0017038">
    <property type="term" value="P:protein import"/>
    <property type="evidence" value="ECO:0007669"/>
    <property type="project" value="TreeGrafter"/>
</dbReference>
<keyword evidence="5 8" id="KW-0653">Protein transport</keyword>
<dbReference type="GO" id="GO:0055085">
    <property type="term" value="P:transmembrane transport"/>
    <property type="evidence" value="ECO:0007669"/>
    <property type="project" value="InterPro"/>
</dbReference>
<sequence length="143" mass="15904">MEHLQRLIDFGVLGFLGLLSVIAVAVALERWLVYRSTRVEQYRDRRELELHLTSKLHMIATIGSNAPYIGLLGTVLGIMLTFYDIGSVGFDTAKIMTGLALALKATAMGLLVAIPAVAMYNFLLRRCKVLLMQWDISHGRKGI</sequence>
<comment type="subcellular location">
    <subcellularLocation>
        <location evidence="1">Cell membrane</location>
        <topology evidence="1">Multi-pass membrane protein</topology>
    </subcellularLocation>
    <subcellularLocation>
        <location evidence="8">Membrane</location>
        <topology evidence="8">Multi-pass membrane protein</topology>
    </subcellularLocation>
</comment>
<evidence type="ECO:0000259" key="10">
    <source>
        <dbReference type="Pfam" id="PF01618"/>
    </source>
</evidence>
<feature type="transmembrane region" description="Helical" evidence="9">
    <location>
        <begin position="12"/>
        <end position="34"/>
    </location>
</feature>
<evidence type="ECO:0000313" key="11">
    <source>
        <dbReference type="EMBL" id="QQG65882.1"/>
    </source>
</evidence>
<evidence type="ECO:0000256" key="6">
    <source>
        <dbReference type="ARBA" id="ARBA00022989"/>
    </source>
</evidence>
<evidence type="ECO:0000256" key="7">
    <source>
        <dbReference type="ARBA" id="ARBA00023136"/>
    </source>
</evidence>
<dbReference type="EMBL" id="CP054140">
    <property type="protein sequence ID" value="QQG65882.1"/>
    <property type="molecule type" value="Genomic_DNA"/>
</dbReference>